<reference evidence="2" key="1">
    <citation type="submission" date="2020-03" db="EMBL/GenBank/DDBJ databases">
        <title>Roseovarius gahaiensis sp. nov., isolated from Gahai Saline Lake, China.</title>
        <authorList>
            <person name="Sun X."/>
        </authorList>
    </citation>
    <scope>NUCLEOTIDE SEQUENCE</scope>
    <source>
        <strain evidence="2">GH877</strain>
    </source>
</reference>
<dbReference type="Proteomes" id="UP000639775">
    <property type="component" value="Unassembled WGS sequence"/>
</dbReference>
<dbReference type="AlphaFoldDB" id="A0A967BBH7"/>
<comment type="caution">
    <text evidence="2">The sequence shown here is derived from an EMBL/GenBank/DDBJ whole genome shotgun (WGS) entry which is preliminary data.</text>
</comment>
<dbReference type="RefSeq" id="WP_167193397.1">
    <property type="nucleotide sequence ID" value="NZ_JAAORB010000003.1"/>
</dbReference>
<dbReference type="PANTHER" id="PTHR34180">
    <property type="entry name" value="PEPTIDASE C45"/>
    <property type="match status" value="1"/>
</dbReference>
<evidence type="ECO:0000313" key="2">
    <source>
        <dbReference type="EMBL" id="NHQ73510.1"/>
    </source>
</evidence>
<organism evidence="2 3">
    <name type="scientific">Roseovarius gahaiensis</name>
    <dbReference type="NCBI Taxonomy" id="2716691"/>
    <lineage>
        <taxon>Bacteria</taxon>
        <taxon>Pseudomonadati</taxon>
        <taxon>Pseudomonadota</taxon>
        <taxon>Alphaproteobacteria</taxon>
        <taxon>Rhodobacterales</taxon>
        <taxon>Roseobacteraceae</taxon>
        <taxon>Roseovarius</taxon>
    </lineage>
</organism>
<dbReference type="InterPro" id="IPR047794">
    <property type="entry name" value="C45_proenzyme-like"/>
</dbReference>
<dbReference type="Gene3D" id="3.60.60.10">
    <property type="entry name" value="Penicillin V Acylase, Chain A"/>
    <property type="match status" value="1"/>
</dbReference>
<dbReference type="InterPro" id="IPR005079">
    <property type="entry name" value="Peptidase_C45_hydrolase"/>
</dbReference>
<dbReference type="Pfam" id="PF03417">
    <property type="entry name" value="AAT"/>
    <property type="match status" value="1"/>
</dbReference>
<dbReference type="PANTHER" id="PTHR34180:SF1">
    <property type="entry name" value="BETA-ALANYL-DOPAMINE_CARCININE HYDROLASE"/>
    <property type="match status" value="1"/>
</dbReference>
<dbReference type="EMBL" id="JAAORB010000003">
    <property type="protein sequence ID" value="NHQ73510.1"/>
    <property type="molecule type" value="Genomic_DNA"/>
</dbReference>
<gene>
    <name evidence="2" type="ORF">HAT86_03385</name>
</gene>
<dbReference type="NCBIfam" id="NF040521">
    <property type="entry name" value="C45_proenzyme"/>
    <property type="match status" value="1"/>
</dbReference>
<feature type="domain" description="Peptidase C45 hydrolase" evidence="1">
    <location>
        <begin position="115"/>
        <end position="323"/>
    </location>
</feature>
<accession>A0A967BBH7</accession>
<dbReference type="InterPro" id="IPR047801">
    <property type="entry name" value="Peptidase_C45"/>
</dbReference>
<sequence length="339" mass="36226">MSDLGVSELGRVTARGTPRQIGRTLGEAGRDAVHEVLLKADYWRAVINPAHAGAVETMAVNLQTLFPAIWEELQGMADELHLPLEQVVAWNCRGDLMSNVPDGCTTVQIPGPAPMIGHNEDGMPGFRGHAFLAELTPDDGPALMSFCYPGSIPGHTFATNAAGLVQTVNNLRLHNVTADLPRMGLGRAILRCDTLDQALDQCHRHTASGGFHMSLAQAGDPRLMSVEFGGGQCSAQAIETPAVHANHALHMGQGAPGQTITPSSRDRQARGTRLLADGVTDPLRILRDTGGAGLPIHRVRADDPDHENTLATAIFRVELSKVEWSVYDQTSQGPVFATP</sequence>
<evidence type="ECO:0000259" key="1">
    <source>
        <dbReference type="Pfam" id="PF03417"/>
    </source>
</evidence>
<proteinExistence type="predicted"/>
<evidence type="ECO:0000313" key="3">
    <source>
        <dbReference type="Proteomes" id="UP000639775"/>
    </source>
</evidence>
<name>A0A967BBH7_9RHOB</name>
<keyword evidence="3" id="KW-1185">Reference proteome</keyword>
<protein>
    <submittedName>
        <fullName evidence="2">6-aminopenicillanic acid acyl-transferase</fullName>
    </submittedName>
</protein>